<gene>
    <name evidence="2" type="ORF">GJB61_20850</name>
</gene>
<evidence type="ECO:0000313" key="3">
    <source>
        <dbReference type="Proteomes" id="UP000463051"/>
    </source>
</evidence>
<keyword evidence="3" id="KW-1185">Reference proteome</keyword>
<proteinExistence type="predicted"/>
<accession>A0A7X2L3H1</accession>
<evidence type="ECO:0000256" key="1">
    <source>
        <dbReference type="SAM" id="SignalP"/>
    </source>
</evidence>
<feature type="signal peptide" evidence="1">
    <location>
        <begin position="1"/>
        <end position="24"/>
    </location>
</feature>
<dbReference type="EMBL" id="WJXB01000008">
    <property type="protein sequence ID" value="MRN55434.1"/>
    <property type="molecule type" value="Genomic_DNA"/>
</dbReference>
<dbReference type="PROSITE" id="PS51257">
    <property type="entry name" value="PROKAR_LIPOPROTEIN"/>
    <property type="match status" value="1"/>
</dbReference>
<dbReference type="Proteomes" id="UP000463051">
    <property type="component" value="Unassembled WGS sequence"/>
</dbReference>
<feature type="chain" id="PRO_5031512898" description="DUF4878 domain-containing protein" evidence="1">
    <location>
        <begin position="25"/>
        <end position="172"/>
    </location>
</feature>
<reference evidence="2 3" key="1">
    <citation type="submission" date="2019-11" db="EMBL/GenBank/DDBJ databases">
        <title>Paenibacillus monticola sp. nov., a novel PGPR strain isolated from mountain sample in China.</title>
        <authorList>
            <person name="Zhao Q."/>
            <person name="Li H.-P."/>
            <person name="Zhang J.-L."/>
        </authorList>
    </citation>
    <scope>NUCLEOTIDE SEQUENCE [LARGE SCALE GENOMIC DNA]</scope>
    <source>
        <strain evidence="2 3">LC-T2</strain>
    </source>
</reference>
<keyword evidence="1" id="KW-0732">Signal</keyword>
<evidence type="ECO:0000313" key="2">
    <source>
        <dbReference type="EMBL" id="MRN55434.1"/>
    </source>
</evidence>
<organism evidence="2 3">
    <name type="scientific">Paenibacillus monticola</name>
    <dbReference type="NCBI Taxonomy" id="2666075"/>
    <lineage>
        <taxon>Bacteria</taxon>
        <taxon>Bacillati</taxon>
        <taxon>Bacillota</taxon>
        <taxon>Bacilli</taxon>
        <taxon>Bacillales</taxon>
        <taxon>Paenibacillaceae</taxon>
        <taxon>Paenibacillus</taxon>
    </lineage>
</organism>
<protein>
    <recommendedName>
        <fullName evidence="4">DUF4878 domain-containing protein</fullName>
    </recommendedName>
</protein>
<dbReference type="RefSeq" id="WP_154120926.1">
    <property type="nucleotide sequence ID" value="NZ_WJXB01000008.1"/>
</dbReference>
<evidence type="ECO:0008006" key="4">
    <source>
        <dbReference type="Google" id="ProtNLM"/>
    </source>
</evidence>
<sequence length="172" mass="19699">MKRISMVAKCIILSFVLITGCSQAASNTAEVDDAVKAAENYKNVEYDIKASADILSETSIQQRNEEMKPFFTESFYEKAVNYRYTTLPLEASQKQKLSLKPENLQFKLEEQKKDIVELNYTVDLVLLDQEGKESQRIPMEGILTLFEVNGEWLVQGDRFDNPAFKKLIETVE</sequence>
<dbReference type="AlphaFoldDB" id="A0A7X2L3H1"/>
<comment type="caution">
    <text evidence="2">The sequence shown here is derived from an EMBL/GenBank/DDBJ whole genome shotgun (WGS) entry which is preliminary data.</text>
</comment>
<name>A0A7X2L3H1_9BACL</name>